<reference evidence="2" key="2">
    <citation type="journal article" date="2021" name="Front. Microbiol.">
        <title>Aerobic Denitrification and Heterotrophic Sulfur Oxidation in the Genus Halomonas Revealed by Six Novel Species Characterizations and Genome-Based Analysis.</title>
        <authorList>
            <person name="Wang L."/>
            <person name="Shao Z."/>
        </authorList>
    </citation>
    <scope>NUCLEOTIDE SEQUENCE</scope>
    <source>
        <strain evidence="2">MCCC 1A05776</strain>
    </source>
</reference>
<evidence type="ECO:0000313" key="2">
    <source>
        <dbReference type="EMBL" id="MCE8051064.1"/>
    </source>
</evidence>
<dbReference type="AlphaFoldDB" id="A0AAW4YRL9"/>
<reference evidence="2" key="1">
    <citation type="submission" date="2020-05" db="EMBL/GenBank/DDBJ databases">
        <authorList>
            <person name="Wang L."/>
            <person name="Shao Z."/>
        </authorList>
    </citation>
    <scope>NUCLEOTIDE SEQUENCE</scope>
    <source>
        <strain evidence="2">MCCC 1A05776</strain>
    </source>
</reference>
<dbReference type="RefSeq" id="WP_234238998.1">
    <property type="nucleotide sequence ID" value="NZ_JABFTS010000002.1"/>
</dbReference>
<protein>
    <recommendedName>
        <fullName evidence="4">DUF2489 domain-containing protein</fullName>
    </recommendedName>
</protein>
<dbReference type="EMBL" id="JABFTS010000002">
    <property type="protein sequence ID" value="MCE8051064.1"/>
    <property type="molecule type" value="Genomic_DNA"/>
</dbReference>
<organism evidence="2 3">
    <name type="scientific">Billgrantia desiderata</name>
    <dbReference type="NCBI Taxonomy" id="52021"/>
    <lineage>
        <taxon>Bacteria</taxon>
        <taxon>Pseudomonadati</taxon>
        <taxon>Pseudomonadota</taxon>
        <taxon>Gammaproteobacteria</taxon>
        <taxon>Oceanospirillales</taxon>
        <taxon>Halomonadaceae</taxon>
        <taxon>Billgrantia</taxon>
    </lineage>
</organism>
<keyword evidence="1" id="KW-0812">Transmembrane</keyword>
<evidence type="ECO:0000313" key="3">
    <source>
        <dbReference type="Proteomes" id="UP001320178"/>
    </source>
</evidence>
<gene>
    <name evidence="2" type="ORF">HOP61_07150</name>
</gene>
<sequence length="162" mass="18307">MELSQAIISGVFGIGVAIVTWLLAGLRELGVSKREARKQKQEKLESLYAKTISQLEMLIRLTESRDSYDQVKRELSDNNGMLRLLASAEVNKQLEKASVLIYHWSTLYRKGAPKKTGGGMAMITSEDSKYRQEAKDLYPEVNKAIVELIDLMKMHIAEFDKA</sequence>
<keyword evidence="1" id="KW-1133">Transmembrane helix</keyword>
<feature type="transmembrane region" description="Helical" evidence="1">
    <location>
        <begin position="6"/>
        <end position="24"/>
    </location>
</feature>
<evidence type="ECO:0000256" key="1">
    <source>
        <dbReference type="SAM" id="Phobius"/>
    </source>
</evidence>
<proteinExistence type="predicted"/>
<name>A0AAW4YRL9_9GAMM</name>
<accession>A0AAW4YRL9</accession>
<dbReference type="Proteomes" id="UP001320178">
    <property type="component" value="Unassembled WGS sequence"/>
</dbReference>
<comment type="caution">
    <text evidence="2">The sequence shown here is derived from an EMBL/GenBank/DDBJ whole genome shotgun (WGS) entry which is preliminary data.</text>
</comment>
<keyword evidence="1" id="KW-0472">Membrane</keyword>
<evidence type="ECO:0008006" key="4">
    <source>
        <dbReference type="Google" id="ProtNLM"/>
    </source>
</evidence>